<dbReference type="NCBIfam" id="NF001540">
    <property type="entry name" value="PRK00366.1"/>
    <property type="match status" value="1"/>
</dbReference>
<comment type="pathway">
    <text evidence="7">Isoprenoid biosynthesis; isopentenyl diphosphate biosynthesis via DXP pathway; isopentenyl diphosphate from 1-deoxy-D-xylulose 5-phosphate: step 5/6.</text>
</comment>
<protein>
    <recommendedName>
        <fullName evidence="7">4-hydroxy-3-methylbut-2-en-1-yl diphosphate synthase (flavodoxin)</fullName>
        <ecNumber evidence="7">1.17.7.3</ecNumber>
    </recommendedName>
    <alternativeName>
        <fullName evidence="7">1-hydroxy-2-methyl-2-(E)-butenyl 4-diphosphate synthase</fullName>
    </alternativeName>
</protein>
<dbReference type="Gene3D" id="3.30.413.10">
    <property type="entry name" value="Sulfite Reductase Hemoprotein, domain 1"/>
    <property type="match status" value="1"/>
</dbReference>
<dbReference type="GO" id="GO:0019288">
    <property type="term" value="P:isopentenyl diphosphate biosynthetic process, methylerythritol 4-phosphate pathway"/>
    <property type="evidence" value="ECO:0007669"/>
    <property type="project" value="UniProtKB-UniRule"/>
</dbReference>
<dbReference type="Gene3D" id="3.20.20.20">
    <property type="entry name" value="Dihydropteroate synthase-like"/>
    <property type="match status" value="1"/>
</dbReference>
<dbReference type="GO" id="GO:0046429">
    <property type="term" value="F:4-hydroxy-3-methylbut-2-en-1-yl diphosphate synthase activity (ferredoxin)"/>
    <property type="evidence" value="ECO:0007669"/>
    <property type="project" value="UniProtKB-UniRule"/>
</dbReference>
<keyword evidence="11" id="KW-1185">Reference proteome</keyword>
<dbReference type="InterPro" id="IPR011005">
    <property type="entry name" value="Dihydropteroate_synth-like_sf"/>
</dbReference>
<sequence length="381" mass="40643">MSAQDHTHVRPWRMIQRRPSRKIRVGSVEVGGDAPISVQSMTNTVTADAAATIDQIRQLEEAGADIVRVSCPDEDSTAAFRTIAKAAKVPLVADIHFHYRRGIEAAEAGAACLRINPGNIGSPDRVREVINAARNNGCSMRIGVNAGSLERELLERYGEPCPEAMVESALNHARILQDHDFHEFKISVKASDPFLTVAAYQMLADAIDCPLHLGVTEAGALRTGTVKSAIGMGNLLWAGIGDTIRVSLAADPVEEIKVGFDILKSLGLRHRGVNIIACPSCARQGFNVIKTVETLEERLAHISTPLSLSIIGCVVNGPGEALMTDLGFTGGGKGSGMIYVAGKPDHKQDNEGMVDHIVQLVEARAAEIEAAKLASPLEAAE</sequence>
<dbReference type="HAMAP" id="MF_00159">
    <property type="entry name" value="IspG"/>
    <property type="match status" value="1"/>
</dbReference>
<evidence type="ECO:0000256" key="1">
    <source>
        <dbReference type="ARBA" id="ARBA00022485"/>
    </source>
</evidence>
<evidence type="ECO:0000256" key="7">
    <source>
        <dbReference type="HAMAP-Rule" id="MF_00159"/>
    </source>
</evidence>
<keyword evidence="3 7" id="KW-0560">Oxidoreductase</keyword>
<dbReference type="FunFam" id="3.20.20.20:FF:000001">
    <property type="entry name" value="4-hydroxy-3-methylbut-2-en-1-yl diphosphate synthase (flavodoxin)"/>
    <property type="match status" value="1"/>
</dbReference>
<keyword evidence="6 7" id="KW-0414">Isoprene biosynthesis</keyword>
<feature type="binding site" evidence="7">
    <location>
        <position position="281"/>
    </location>
    <ligand>
        <name>[4Fe-4S] cluster</name>
        <dbReference type="ChEBI" id="CHEBI:49883"/>
    </ligand>
</feature>
<evidence type="ECO:0000256" key="3">
    <source>
        <dbReference type="ARBA" id="ARBA00023002"/>
    </source>
</evidence>
<dbReference type="GO" id="GO:0051539">
    <property type="term" value="F:4 iron, 4 sulfur cluster binding"/>
    <property type="evidence" value="ECO:0007669"/>
    <property type="project" value="UniProtKB-UniRule"/>
</dbReference>
<evidence type="ECO:0000256" key="2">
    <source>
        <dbReference type="ARBA" id="ARBA00022723"/>
    </source>
</evidence>
<dbReference type="UniPathway" id="UPA00056">
    <property type="reaction ID" value="UER00096"/>
</dbReference>
<dbReference type="PANTHER" id="PTHR30454:SF0">
    <property type="entry name" value="4-HYDROXY-3-METHYLBUT-2-EN-1-YL DIPHOSPHATE SYNTHASE (FERREDOXIN), CHLOROPLASTIC"/>
    <property type="match status" value="1"/>
</dbReference>
<dbReference type="SUPFAM" id="SSF51604">
    <property type="entry name" value="Enolase C-terminal domain-like"/>
    <property type="match status" value="1"/>
</dbReference>
<comment type="function">
    <text evidence="7">Converts 2C-methyl-D-erythritol 2,4-cyclodiphosphate (ME-2,4cPP) into 1-hydroxy-2-methyl-2-(E)-butenyl 4-diphosphate.</text>
</comment>
<dbReference type="InterPro" id="IPR004588">
    <property type="entry name" value="IspG_bac-typ"/>
</dbReference>
<proteinExistence type="inferred from homology"/>
<feature type="domain" description="IspG TIM-barrel" evidence="8">
    <location>
        <begin position="21"/>
        <end position="259"/>
    </location>
</feature>
<evidence type="ECO:0000256" key="6">
    <source>
        <dbReference type="ARBA" id="ARBA00023229"/>
    </source>
</evidence>
<dbReference type="AlphaFoldDB" id="A0A328ANW5"/>
<dbReference type="Pfam" id="PF26540">
    <property type="entry name" value="GcpE_C"/>
    <property type="match status" value="1"/>
</dbReference>
<evidence type="ECO:0000313" key="11">
    <source>
        <dbReference type="Proteomes" id="UP000249725"/>
    </source>
</evidence>
<comment type="catalytic activity">
    <reaction evidence="7">
        <text>(2E)-4-hydroxy-3-methylbut-2-enyl diphosphate + oxidized [flavodoxin] + H2O + 2 H(+) = 2-C-methyl-D-erythritol 2,4-cyclic diphosphate + reduced [flavodoxin]</text>
        <dbReference type="Rhea" id="RHEA:43604"/>
        <dbReference type="Rhea" id="RHEA-COMP:10622"/>
        <dbReference type="Rhea" id="RHEA-COMP:10623"/>
        <dbReference type="ChEBI" id="CHEBI:15377"/>
        <dbReference type="ChEBI" id="CHEBI:15378"/>
        <dbReference type="ChEBI" id="CHEBI:57618"/>
        <dbReference type="ChEBI" id="CHEBI:58210"/>
        <dbReference type="ChEBI" id="CHEBI:58483"/>
        <dbReference type="ChEBI" id="CHEBI:128753"/>
        <dbReference type="EC" id="1.17.7.3"/>
    </reaction>
</comment>
<comment type="similarity">
    <text evidence="7">Belongs to the IspG family.</text>
</comment>
<dbReference type="InterPro" id="IPR058578">
    <property type="entry name" value="IspG_TIM"/>
</dbReference>
<feature type="binding site" evidence="7">
    <location>
        <position position="313"/>
    </location>
    <ligand>
        <name>[4Fe-4S] cluster</name>
        <dbReference type="ChEBI" id="CHEBI:49883"/>
    </ligand>
</feature>
<dbReference type="InterPro" id="IPR045854">
    <property type="entry name" value="NO2/SO3_Rdtase_4Fe4S_sf"/>
</dbReference>
<gene>
    <name evidence="7" type="primary">ispG</name>
    <name evidence="10" type="ORF">DJ018_01275</name>
</gene>
<evidence type="ECO:0000259" key="8">
    <source>
        <dbReference type="Pfam" id="PF04551"/>
    </source>
</evidence>
<dbReference type="PIRSF" id="PIRSF004640">
    <property type="entry name" value="IspG"/>
    <property type="match status" value="1"/>
</dbReference>
<dbReference type="GO" id="GO:0005506">
    <property type="term" value="F:iron ion binding"/>
    <property type="evidence" value="ECO:0007669"/>
    <property type="project" value="InterPro"/>
</dbReference>
<comment type="cofactor">
    <cofactor evidence="7">
        <name>[4Fe-4S] cluster</name>
        <dbReference type="ChEBI" id="CHEBI:49883"/>
    </cofactor>
    <text evidence="7">Binds 1 [4Fe-4S] cluster.</text>
</comment>
<dbReference type="NCBIfam" id="TIGR00612">
    <property type="entry name" value="ispG_gcpE"/>
    <property type="match status" value="1"/>
</dbReference>
<dbReference type="Pfam" id="PF04551">
    <property type="entry name" value="GcpE"/>
    <property type="match status" value="1"/>
</dbReference>
<evidence type="ECO:0000256" key="5">
    <source>
        <dbReference type="ARBA" id="ARBA00023014"/>
    </source>
</evidence>
<dbReference type="Proteomes" id="UP000249725">
    <property type="component" value="Unassembled WGS sequence"/>
</dbReference>
<evidence type="ECO:0000313" key="10">
    <source>
        <dbReference type="EMBL" id="RAK56640.1"/>
    </source>
</evidence>
<evidence type="ECO:0000256" key="4">
    <source>
        <dbReference type="ARBA" id="ARBA00023004"/>
    </source>
</evidence>
<dbReference type="InterPro" id="IPR036849">
    <property type="entry name" value="Enolase-like_C_sf"/>
</dbReference>
<dbReference type="OrthoDB" id="9803214at2"/>
<reference evidence="11" key="1">
    <citation type="submission" date="2018-05" db="EMBL/GenBank/DDBJ databases">
        <authorList>
            <person name="Li X."/>
        </authorList>
    </citation>
    <scope>NUCLEOTIDE SEQUENCE [LARGE SCALE GENOMIC DNA]</scope>
    <source>
        <strain evidence="11">YIM 73061</strain>
    </source>
</reference>
<keyword evidence="1 7" id="KW-0004">4Fe-4S</keyword>
<dbReference type="EC" id="1.17.7.3" evidence="7"/>
<keyword evidence="2 7" id="KW-0479">Metal-binding</keyword>
<dbReference type="SUPFAM" id="SSF56014">
    <property type="entry name" value="Nitrite and sulphite reductase 4Fe-4S domain-like"/>
    <property type="match status" value="1"/>
</dbReference>
<dbReference type="InterPro" id="IPR058579">
    <property type="entry name" value="IspG_C"/>
</dbReference>
<organism evidence="10 11">
    <name type="scientific">Phenylobacterium deserti</name>
    <dbReference type="NCBI Taxonomy" id="1914756"/>
    <lineage>
        <taxon>Bacteria</taxon>
        <taxon>Pseudomonadati</taxon>
        <taxon>Pseudomonadota</taxon>
        <taxon>Alphaproteobacteria</taxon>
        <taxon>Caulobacterales</taxon>
        <taxon>Caulobacteraceae</taxon>
        <taxon>Phenylobacterium</taxon>
    </lineage>
</organism>
<accession>A0A328ANW5</accession>
<dbReference type="RefSeq" id="WP_111512991.1">
    <property type="nucleotide sequence ID" value="NZ_QFYR01000001.1"/>
</dbReference>
<keyword evidence="4 7" id="KW-0408">Iron</keyword>
<feature type="binding site" evidence="7">
    <location>
        <position position="320"/>
    </location>
    <ligand>
        <name>[4Fe-4S] cluster</name>
        <dbReference type="ChEBI" id="CHEBI:49883"/>
    </ligand>
</feature>
<feature type="domain" description="IspG C-terminal" evidence="9">
    <location>
        <begin position="274"/>
        <end position="362"/>
    </location>
</feature>
<dbReference type="PANTHER" id="PTHR30454">
    <property type="entry name" value="4-HYDROXY-3-METHYLBUT-2-EN-1-YL DIPHOSPHATE SYNTHASE"/>
    <property type="match status" value="1"/>
</dbReference>
<feature type="binding site" evidence="7">
    <location>
        <position position="278"/>
    </location>
    <ligand>
        <name>[4Fe-4S] cluster</name>
        <dbReference type="ChEBI" id="CHEBI:49883"/>
    </ligand>
</feature>
<dbReference type="GO" id="GO:0141197">
    <property type="term" value="F:4-hydroxy-3-methylbut-2-enyl-diphosphate synthase activity (flavodoxin)"/>
    <property type="evidence" value="ECO:0007669"/>
    <property type="project" value="UniProtKB-EC"/>
</dbReference>
<dbReference type="GO" id="GO:0016114">
    <property type="term" value="P:terpenoid biosynthetic process"/>
    <property type="evidence" value="ECO:0007669"/>
    <property type="project" value="InterPro"/>
</dbReference>
<dbReference type="EMBL" id="QFYR01000001">
    <property type="protein sequence ID" value="RAK56640.1"/>
    <property type="molecule type" value="Genomic_DNA"/>
</dbReference>
<comment type="caution">
    <text evidence="10">The sequence shown here is derived from an EMBL/GenBank/DDBJ whole genome shotgun (WGS) entry which is preliminary data.</text>
</comment>
<keyword evidence="5 7" id="KW-0411">Iron-sulfur</keyword>
<name>A0A328ANW5_9CAUL</name>
<evidence type="ECO:0000259" key="9">
    <source>
        <dbReference type="Pfam" id="PF26540"/>
    </source>
</evidence>
<dbReference type="InterPro" id="IPR016425">
    <property type="entry name" value="IspG_bac"/>
</dbReference>